<feature type="region of interest" description="Disordered" evidence="2">
    <location>
        <begin position="123"/>
        <end position="154"/>
    </location>
</feature>
<dbReference type="PROSITE" id="PS50294">
    <property type="entry name" value="WD_REPEATS_REGION"/>
    <property type="match status" value="1"/>
</dbReference>
<keyword evidence="1" id="KW-0853">WD repeat</keyword>
<dbReference type="AlphaFoldDB" id="A0A8T0H9D8"/>
<reference evidence="3" key="1">
    <citation type="submission" date="2020-06" db="EMBL/GenBank/DDBJ databases">
        <title>WGS assembly of Ceratodon purpureus strain R40.</title>
        <authorList>
            <person name="Carey S.B."/>
            <person name="Jenkins J."/>
            <person name="Shu S."/>
            <person name="Lovell J.T."/>
            <person name="Sreedasyam A."/>
            <person name="Maumus F."/>
            <person name="Tiley G.P."/>
            <person name="Fernandez-Pozo N."/>
            <person name="Barry K."/>
            <person name="Chen C."/>
            <person name="Wang M."/>
            <person name="Lipzen A."/>
            <person name="Daum C."/>
            <person name="Saski C.A."/>
            <person name="Payton A.C."/>
            <person name="Mcbreen J.C."/>
            <person name="Conrad R.E."/>
            <person name="Kollar L.M."/>
            <person name="Olsson S."/>
            <person name="Huttunen S."/>
            <person name="Landis J.B."/>
            <person name="Wickett N.J."/>
            <person name="Johnson M.G."/>
            <person name="Rensing S.A."/>
            <person name="Grimwood J."/>
            <person name="Schmutz J."/>
            <person name="Mcdaniel S.F."/>
        </authorList>
    </citation>
    <scope>NUCLEOTIDE SEQUENCE</scope>
    <source>
        <strain evidence="3">R40</strain>
    </source>
</reference>
<dbReference type="EMBL" id="CM026428">
    <property type="protein sequence ID" value="KAG0566908.1"/>
    <property type="molecule type" value="Genomic_DNA"/>
</dbReference>
<accession>A0A8T0H9D8</accession>
<gene>
    <name evidence="3" type="ORF">KC19_7G096500</name>
</gene>
<dbReference type="Pfam" id="PF00400">
    <property type="entry name" value="WD40"/>
    <property type="match status" value="3"/>
</dbReference>
<dbReference type="SUPFAM" id="SSF50978">
    <property type="entry name" value="WD40 repeat-like"/>
    <property type="match status" value="1"/>
</dbReference>
<dbReference type="PROSITE" id="PS50082">
    <property type="entry name" value="WD_REPEATS_2"/>
    <property type="match status" value="2"/>
</dbReference>
<dbReference type="PANTHER" id="PTHR14604:SF7">
    <property type="match status" value="1"/>
</dbReference>
<feature type="repeat" description="WD" evidence="1">
    <location>
        <begin position="649"/>
        <end position="690"/>
    </location>
</feature>
<sequence>MDGEPSTGLSQPLEDKKRSLEQRDLLPVNRGKPVSEKWKPVWLWLQSLGRTKIVDSAEVTAWLNSNPGYAAEMKQYHSHGTLVHYVQKCHSRLVHGRNYKGEGKKLPTKLMTNAIEGQPISVKKPPERRLSNDVRLPNGRFGSKARKESSEGKQEDLYQLNWSQELVQNLFPPAKASNHDIDKTEEAGILDPETWRDQWRILRGEESITEVDHNKEVKIEKPIGTSPYPKRIKRQRSFYSPECSDKPTSASKDKGANPDLLEKGASSELLEKGANPEMLERGTISEILHNVDNLTKYELILKLEMRLKETLSRSKGQIIDANGTSKAVKVKQAGGRISRNDSGRKSLGGADTHMNAWAFSEASVDLIAGTENVAPSIIESLIEREQGGNSGAGAYRPMEVGTRGKKWATVLNGWDSLEKQRLGPSYWLERRAYSSWIPSWCAFTSSSAIAQPLGSTRTDQGIQKVLDVRFHPGGEPLLAVSCNEPPHELLLYNLESGRAKELIGHNTQIQAVEFALGGERVVSCASNIVKVWDSGSGVCLHSLGPGLDDGTPGHTKKINAMTVNELQPCLAATSGGEGDNKLLLWNVSTGELASDLNAAYRQERSDLLSMDALKFCNEKYLVCGSDSPGGKPAIVQIWDIDALANLATFPAHDTYVTCLDTNSSGSSIITGAGDGSVSLFDVRTGGSIVRLPLSSTWEVTSVSFSSCETYFQASCTGNCTFIWDTRMMPLKIGSTCVAQPPPLAQENSFRALHQLSHGNPMPTAENAFQVPGYVDIGDQGVNDARWFQNEAVLVTASGSGSIAMWDPSLGQPCVRLIASHSRCINTVAVSPKDQFICTGGDDQKVVLYQNVRQQSCPHWRLTHPLRDETSVA</sequence>
<feature type="repeat" description="WD" evidence="1">
    <location>
        <begin position="817"/>
        <end position="849"/>
    </location>
</feature>
<protein>
    <submittedName>
        <fullName evidence="3">Uncharacterized protein</fullName>
    </submittedName>
</protein>
<feature type="compositionally biased region" description="Basic and acidic residues" evidence="2">
    <location>
        <begin position="145"/>
        <end position="154"/>
    </location>
</feature>
<feature type="compositionally biased region" description="Basic and acidic residues" evidence="2">
    <location>
        <begin position="251"/>
        <end position="260"/>
    </location>
</feature>
<dbReference type="Gene3D" id="2.130.10.10">
    <property type="entry name" value="YVTN repeat-like/Quinoprotein amine dehydrogenase"/>
    <property type="match status" value="1"/>
</dbReference>
<dbReference type="SMART" id="SM00320">
    <property type="entry name" value="WD40"/>
    <property type="match status" value="6"/>
</dbReference>
<feature type="compositionally biased region" description="Basic and acidic residues" evidence="2">
    <location>
        <begin position="13"/>
        <end position="24"/>
    </location>
</feature>
<evidence type="ECO:0000256" key="1">
    <source>
        <dbReference type="PROSITE-ProRule" id="PRU00221"/>
    </source>
</evidence>
<dbReference type="InterPro" id="IPR001680">
    <property type="entry name" value="WD40_rpt"/>
</dbReference>
<keyword evidence="4" id="KW-1185">Reference proteome</keyword>
<evidence type="ECO:0000313" key="3">
    <source>
        <dbReference type="EMBL" id="KAG0566908.1"/>
    </source>
</evidence>
<dbReference type="InterPro" id="IPR015943">
    <property type="entry name" value="WD40/YVTN_repeat-like_dom_sf"/>
</dbReference>
<name>A0A8T0H9D8_CERPU</name>
<feature type="region of interest" description="Disordered" evidence="2">
    <location>
        <begin position="220"/>
        <end position="260"/>
    </location>
</feature>
<evidence type="ECO:0000256" key="2">
    <source>
        <dbReference type="SAM" id="MobiDB-lite"/>
    </source>
</evidence>
<dbReference type="PANTHER" id="PTHR14604">
    <property type="entry name" value="WD40 REPEAT PF20"/>
    <property type="match status" value="1"/>
</dbReference>
<dbReference type="Proteomes" id="UP000822688">
    <property type="component" value="Chromosome 7"/>
</dbReference>
<evidence type="ECO:0000313" key="4">
    <source>
        <dbReference type="Proteomes" id="UP000822688"/>
    </source>
</evidence>
<dbReference type="InterPro" id="IPR050995">
    <property type="entry name" value="WD-F-box_domain-protein"/>
</dbReference>
<dbReference type="InterPro" id="IPR036322">
    <property type="entry name" value="WD40_repeat_dom_sf"/>
</dbReference>
<comment type="caution">
    <text evidence="3">The sequence shown here is derived from an EMBL/GenBank/DDBJ whole genome shotgun (WGS) entry which is preliminary data.</text>
</comment>
<feature type="region of interest" description="Disordered" evidence="2">
    <location>
        <begin position="1"/>
        <end position="25"/>
    </location>
</feature>
<organism evidence="3 4">
    <name type="scientific">Ceratodon purpureus</name>
    <name type="common">Fire moss</name>
    <name type="synonym">Dicranum purpureum</name>
    <dbReference type="NCBI Taxonomy" id="3225"/>
    <lineage>
        <taxon>Eukaryota</taxon>
        <taxon>Viridiplantae</taxon>
        <taxon>Streptophyta</taxon>
        <taxon>Embryophyta</taxon>
        <taxon>Bryophyta</taxon>
        <taxon>Bryophytina</taxon>
        <taxon>Bryopsida</taxon>
        <taxon>Dicranidae</taxon>
        <taxon>Pseudoditrichales</taxon>
        <taxon>Ditrichaceae</taxon>
        <taxon>Ceratodon</taxon>
    </lineage>
</organism>
<proteinExistence type="predicted"/>